<dbReference type="Proteomes" id="UP000005096">
    <property type="component" value="Chromosome"/>
</dbReference>
<name>E3CV92_9BACT</name>
<dbReference type="Gene3D" id="3.40.50.2300">
    <property type="match status" value="1"/>
</dbReference>
<dbReference type="PROSITE" id="PS50110">
    <property type="entry name" value="RESPONSE_REGULATORY"/>
    <property type="match status" value="1"/>
</dbReference>
<dbReference type="InterPro" id="IPR018060">
    <property type="entry name" value="HTH_AraC"/>
</dbReference>
<evidence type="ECO:0000259" key="5">
    <source>
        <dbReference type="PROSITE" id="PS01124"/>
    </source>
</evidence>
<evidence type="ECO:0000256" key="4">
    <source>
        <dbReference type="PROSITE-ProRule" id="PRU00169"/>
    </source>
</evidence>
<evidence type="ECO:0000259" key="6">
    <source>
        <dbReference type="PROSITE" id="PS50110"/>
    </source>
</evidence>
<evidence type="ECO:0000313" key="7">
    <source>
        <dbReference type="EMBL" id="EFQ22449.1"/>
    </source>
</evidence>
<protein>
    <submittedName>
        <fullName evidence="7">Two component transcriptional regulator, AraC family</fullName>
    </submittedName>
</protein>
<feature type="domain" description="HTH araC/xylS-type" evidence="5">
    <location>
        <begin position="423"/>
        <end position="519"/>
    </location>
</feature>
<dbReference type="PaxDb" id="584708-Apau_0008"/>
<feature type="domain" description="Response regulatory" evidence="6">
    <location>
        <begin position="4"/>
        <end position="121"/>
    </location>
</feature>
<dbReference type="HOGENOM" id="CLU_000445_5_0_0"/>
<keyword evidence="2" id="KW-0238">DNA-binding</keyword>
<dbReference type="PROSITE" id="PS00041">
    <property type="entry name" value="HTH_ARAC_FAMILY_1"/>
    <property type="match status" value="1"/>
</dbReference>
<dbReference type="GO" id="GO:0043565">
    <property type="term" value="F:sequence-specific DNA binding"/>
    <property type="evidence" value="ECO:0007669"/>
    <property type="project" value="InterPro"/>
</dbReference>
<dbReference type="SMART" id="SM00342">
    <property type="entry name" value="HTH_ARAC"/>
    <property type="match status" value="1"/>
</dbReference>
<dbReference type="AlphaFoldDB" id="E3CV92"/>
<dbReference type="InterPro" id="IPR011006">
    <property type="entry name" value="CheY-like_superfamily"/>
</dbReference>
<keyword evidence="8" id="KW-1185">Reference proteome</keyword>
<dbReference type="PANTHER" id="PTHR43280">
    <property type="entry name" value="ARAC-FAMILY TRANSCRIPTIONAL REGULATOR"/>
    <property type="match status" value="1"/>
</dbReference>
<dbReference type="Pfam" id="PF00072">
    <property type="entry name" value="Response_reg"/>
    <property type="match status" value="1"/>
</dbReference>
<evidence type="ECO:0000256" key="3">
    <source>
        <dbReference type="ARBA" id="ARBA00023163"/>
    </source>
</evidence>
<dbReference type="eggNOG" id="COG4753">
    <property type="taxonomic scope" value="Bacteria"/>
</dbReference>
<dbReference type="EMBL" id="CM001022">
    <property type="protein sequence ID" value="EFQ22449.1"/>
    <property type="molecule type" value="Genomic_DNA"/>
</dbReference>
<gene>
    <name evidence="7" type="ORF">Apau_0008</name>
</gene>
<dbReference type="CDD" id="cd17536">
    <property type="entry name" value="REC_YesN-like"/>
    <property type="match status" value="1"/>
</dbReference>
<dbReference type="eggNOG" id="COG2207">
    <property type="taxonomic scope" value="Bacteria"/>
</dbReference>
<accession>E3CV92</accession>
<feature type="modified residue" description="4-aspartylphosphate" evidence="4">
    <location>
        <position position="56"/>
    </location>
</feature>
<dbReference type="RefSeq" id="WP_006299586.1">
    <property type="nucleotide sequence ID" value="NZ_CM001022.1"/>
</dbReference>
<dbReference type="STRING" id="584708.Apau_0008"/>
<dbReference type="OrthoDB" id="1699at2"/>
<dbReference type="GO" id="GO:0003700">
    <property type="term" value="F:DNA-binding transcription factor activity"/>
    <property type="evidence" value="ECO:0007669"/>
    <property type="project" value="InterPro"/>
</dbReference>
<organism evidence="7 8">
    <name type="scientific">Aminomonas paucivorans DSM 12260</name>
    <dbReference type="NCBI Taxonomy" id="584708"/>
    <lineage>
        <taxon>Bacteria</taxon>
        <taxon>Thermotogati</taxon>
        <taxon>Synergistota</taxon>
        <taxon>Synergistia</taxon>
        <taxon>Synergistales</taxon>
        <taxon>Synergistaceae</taxon>
        <taxon>Aminomonas</taxon>
    </lineage>
</organism>
<dbReference type="Gene3D" id="1.10.10.60">
    <property type="entry name" value="Homeodomain-like"/>
    <property type="match status" value="2"/>
</dbReference>
<evidence type="ECO:0000256" key="2">
    <source>
        <dbReference type="ARBA" id="ARBA00023125"/>
    </source>
</evidence>
<evidence type="ECO:0000313" key="8">
    <source>
        <dbReference type="Proteomes" id="UP000005096"/>
    </source>
</evidence>
<dbReference type="SMART" id="SM00448">
    <property type="entry name" value="REC"/>
    <property type="match status" value="1"/>
</dbReference>
<dbReference type="SUPFAM" id="SSF52172">
    <property type="entry name" value="CheY-like"/>
    <property type="match status" value="1"/>
</dbReference>
<keyword evidence="3" id="KW-0804">Transcription</keyword>
<sequence>MPWKVLVVEDEPLEREALAKFLREGPFEALEVRTAADALSFARTALAWEPQVVLLDIRIPGGDGLSTLEGLRDQGFGGKVLVLTAYDVFEYAQRALSLGVQSFLVKPVLPDTLYAALRKVLDQLDRQGEEEERHRELQTFVRDNRGLVAMAALTELVLERTDPEAFEGVFRELGLPPDRPCHLLGVATLEAFRPSRGLGTLRFLEAATRSFEGGLVIPWHRSSTLLLLPEDSSTQAEALAARLLEVLGENGIPGNVVFGGTVRTLEETRRAVQALEEGLDESLLGGTGRVLWAEEPQLLPEDRPPGQEQGWSALQGRVFEGFRNGDLAQMAAGRDELVRLLERACPDVELSKMLVLGLLGQVCELLLDLRCDLGAVKAWVRRQMLNILAPNNPAGLHSILVQALEGAWTIRASSQDEGAQVISQAMAFIRERYDEVTLEATARHVHVSASHLSRLFRKVLRCRFVDVVKETRMDRAKALLAGGSTVRDAALAVGYGNIAYFSTLFKQTCGVSPSEYARCPGA</sequence>
<dbReference type="InterPro" id="IPR009057">
    <property type="entry name" value="Homeodomain-like_sf"/>
</dbReference>
<dbReference type="InterPro" id="IPR041522">
    <property type="entry name" value="CdaR_GGDEF"/>
</dbReference>
<dbReference type="Pfam" id="PF17853">
    <property type="entry name" value="GGDEF_2"/>
    <property type="match status" value="1"/>
</dbReference>
<reference evidence="7 8" key="1">
    <citation type="journal article" date="2010" name="Stand. Genomic Sci.">
        <title>Non-contiguous finished genome sequence of Aminomonas paucivorans type strain (GLU-3).</title>
        <authorList>
            <person name="Pitluck S."/>
            <person name="Yasawong M."/>
            <person name="Held B."/>
            <person name="Lapidus A."/>
            <person name="Nolan M."/>
            <person name="Copeland A."/>
            <person name="Lucas S."/>
            <person name="Del Rio T.G."/>
            <person name="Tice H."/>
            <person name="Cheng J.F."/>
            <person name="Chertkov O."/>
            <person name="Goodwin L."/>
            <person name="Tapia R."/>
            <person name="Han C."/>
            <person name="Liolios K."/>
            <person name="Ivanova N."/>
            <person name="Mavromatis K."/>
            <person name="Ovchinnikova G."/>
            <person name="Pati A."/>
            <person name="Chen A."/>
            <person name="Palaniappan K."/>
            <person name="Land M."/>
            <person name="Hauser L."/>
            <person name="Chang Y.J."/>
            <person name="Jeffries C.D."/>
            <person name="Pukall R."/>
            <person name="Spring S."/>
            <person name="Rohde M."/>
            <person name="Sikorski J."/>
            <person name="Goker M."/>
            <person name="Woyke T."/>
            <person name="Bristow J."/>
            <person name="Eisen J.A."/>
            <person name="Markowitz V."/>
            <person name="Hugenholtz P."/>
            <person name="Kyrpides N.C."/>
            <person name="Klenk H.P."/>
        </authorList>
    </citation>
    <scope>NUCLEOTIDE SEQUENCE [LARGE SCALE GENOMIC DNA]</scope>
    <source>
        <strain evidence="7 8">DSM 12260</strain>
    </source>
</reference>
<dbReference type="SUPFAM" id="SSF46689">
    <property type="entry name" value="Homeodomain-like"/>
    <property type="match status" value="1"/>
</dbReference>
<evidence type="ECO:0000256" key="1">
    <source>
        <dbReference type="ARBA" id="ARBA00023015"/>
    </source>
</evidence>
<dbReference type="InterPro" id="IPR001789">
    <property type="entry name" value="Sig_transdc_resp-reg_receiver"/>
</dbReference>
<dbReference type="GO" id="GO:0000160">
    <property type="term" value="P:phosphorelay signal transduction system"/>
    <property type="evidence" value="ECO:0007669"/>
    <property type="project" value="InterPro"/>
</dbReference>
<dbReference type="PROSITE" id="PS01124">
    <property type="entry name" value="HTH_ARAC_FAMILY_2"/>
    <property type="match status" value="1"/>
</dbReference>
<proteinExistence type="predicted"/>
<dbReference type="PANTHER" id="PTHR43280:SF2">
    <property type="entry name" value="HTH-TYPE TRANSCRIPTIONAL REGULATOR EXSA"/>
    <property type="match status" value="1"/>
</dbReference>
<dbReference type="Pfam" id="PF12833">
    <property type="entry name" value="HTH_18"/>
    <property type="match status" value="1"/>
</dbReference>
<dbReference type="InterPro" id="IPR018062">
    <property type="entry name" value="HTH_AraC-typ_CS"/>
</dbReference>
<keyword evidence="4" id="KW-0597">Phosphoprotein</keyword>
<keyword evidence="1" id="KW-0805">Transcription regulation</keyword>